<gene>
    <name evidence="3" type="ORF">CERZMDRAFT_47467</name>
</gene>
<evidence type="ECO:0000256" key="1">
    <source>
        <dbReference type="SAM" id="MobiDB-lite"/>
    </source>
</evidence>
<dbReference type="PANTHER" id="PTHR28065">
    <property type="entry name" value="FREQUENIN"/>
    <property type="match status" value="1"/>
</dbReference>
<sequence length="258" mass="28584">MTLHLNLPGAHHRNAEQQAELREARRLLKDKVRNDWAYPPLPAWKERDVSDCSDTEAEGQAMSTSTPASARKAATSKDSVYKFDGPDSVGTQLNDHRLARKRKRHQALQDEMEWNDGLAHWTRRRDVWWSSPSATPDAAVTTAASASTTSLDVLVPIAPPLLPNHPVRRRITTNMYPEIYNKIIVQSRTPSVPINLLTLIHALIQGWKTDGEWPPKVGPIDKSIGRMKGAGAGHEGSLRQGVKAVGRVLRLTGVSEHG</sequence>
<keyword evidence="4" id="KW-1185">Reference proteome</keyword>
<dbReference type="AlphaFoldDB" id="A0A6A6F787"/>
<feature type="domain" description="Gag1-like clamp" evidence="2">
    <location>
        <begin position="79"/>
        <end position="214"/>
    </location>
</feature>
<dbReference type="OrthoDB" id="5422958at2759"/>
<dbReference type="InterPro" id="IPR025124">
    <property type="entry name" value="Gag1-like_clamp"/>
</dbReference>
<organism evidence="3 4">
    <name type="scientific">Cercospora zeae-maydis SCOH1-5</name>
    <dbReference type="NCBI Taxonomy" id="717836"/>
    <lineage>
        <taxon>Eukaryota</taxon>
        <taxon>Fungi</taxon>
        <taxon>Dikarya</taxon>
        <taxon>Ascomycota</taxon>
        <taxon>Pezizomycotina</taxon>
        <taxon>Dothideomycetes</taxon>
        <taxon>Dothideomycetidae</taxon>
        <taxon>Mycosphaerellales</taxon>
        <taxon>Mycosphaerellaceae</taxon>
        <taxon>Cercospora</taxon>
    </lineage>
</organism>
<reference evidence="3" key="1">
    <citation type="journal article" date="2020" name="Stud. Mycol.">
        <title>101 Dothideomycetes genomes: a test case for predicting lifestyles and emergence of pathogens.</title>
        <authorList>
            <person name="Haridas S."/>
            <person name="Albert R."/>
            <person name="Binder M."/>
            <person name="Bloem J."/>
            <person name="Labutti K."/>
            <person name="Salamov A."/>
            <person name="Andreopoulos B."/>
            <person name="Baker S."/>
            <person name="Barry K."/>
            <person name="Bills G."/>
            <person name="Bluhm B."/>
            <person name="Cannon C."/>
            <person name="Castanera R."/>
            <person name="Culley D."/>
            <person name="Daum C."/>
            <person name="Ezra D."/>
            <person name="Gonzalez J."/>
            <person name="Henrissat B."/>
            <person name="Kuo A."/>
            <person name="Liang C."/>
            <person name="Lipzen A."/>
            <person name="Lutzoni F."/>
            <person name="Magnuson J."/>
            <person name="Mondo S."/>
            <person name="Nolan M."/>
            <person name="Ohm R."/>
            <person name="Pangilinan J."/>
            <person name="Park H.-J."/>
            <person name="Ramirez L."/>
            <person name="Alfaro M."/>
            <person name="Sun H."/>
            <person name="Tritt A."/>
            <person name="Yoshinaga Y."/>
            <person name="Zwiers L.-H."/>
            <person name="Turgeon B."/>
            <person name="Goodwin S."/>
            <person name="Spatafora J."/>
            <person name="Crous P."/>
            <person name="Grigoriev I."/>
        </authorList>
    </citation>
    <scope>NUCLEOTIDE SEQUENCE</scope>
    <source>
        <strain evidence="3">SCOH1-5</strain>
    </source>
</reference>
<evidence type="ECO:0000313" key="3">
    <source>
        <dbReference type="EMBL" id="KAF2209353.1"/>
    </source>
</evidence>
<proteinExistence type="predicted"/>
<feature type="region of interest" description="Disordered" evidence="1">
    <location>
        <begin position="44"/>
        <end position="77"/>
    </location>
</feature>
<name>A0A6A6F787_9PEZI</name>
<dbReference type="InterPro" id="IPR053274">
    <property type="entry name" value="Fluconazole_resistance"/>
</dbReference>
<evidence type="ECO:0000259" key="2">
    <source>
        <dbReference type="Pfam" id="PF13259"/>
    </source>
</evidence>
<dbReference type="EMBL" id="ML992687">
    <property type="protein sequence ID" value="KAF2209353.1"/>
    <property type="molecule type" value="Genomic_DNA"/>
</dbReference>
<dbReference type="PANTHER" id="PTHR28065:SF1">
    <property type="entry name" value="DUF4050 DOMAIN-CONTAINING PROTEIN"/>
    <property type="match status" value="1"/>
</dbReference>
<dbReference type="Proteomes" id="UP000799539">
    <property type="component" value="Unassembled WGS sequence"/>
</dbReference>
<accession>A0A6A6F787</accession>
<protein>
    <recommendedName>
        <fullName evidence="2">Gag1-like clamp domain-containing protein</fullName>
    </recommendedName>
</protein>
<dbReference type="Pfam" id="PF13259">
    <property type="entry name" value="clamp_Gag1-like"/>
    <property type="match status" value="1"/>
</dbReference>
<evidence type="ECO:0000313" key="4">
    <source>
        <dbReference type="Proteomes" id="UP000799539"/>
    </source>
</evidence>